<evidence type="ECO:0000313" key="2">
    <source>
        <dbReference type="EMBL" id="OTP67661.1"/>
    </source>
</evidence>
<feature type="compositionally biased region" description="Low complexity" evidence="1">
    <location>
        <begin position="27"/>
        <end position="39"/>
    </location>
</feature>
<name>A0A242M933_CABSO</name>
<gene>
    <name evidence="2" type="ORF">PAMC26577_36400</name>
</gene>
<comment type="caution">
    <text evidence="2">The sequence shown here is derived from an EMBL/GenBank/DDBJ whole genome shotgun (WGS) entry which is preliminary data.</text>
</comment>
<dbReference type="AlphaFoldDB" id="A0A242M933"/>
<dbReference type="EMBL" id="NBTZ01000152">
    <property type="protein sequence ID" value="OTP67661.1"/>
    <property type="molecule type" value="Genomic_DNA"/>
</dbReference>
<reference evidence="2 3" key="1">
    <citation type="submission" date="2017-03" db="EMBL/GenBank/DDBJ databases">
        <title>Genome analysis of strain PAMC 26577.</title>
        <authorList>
            <person name="Oh H.-M."/>
            <person name="Yang J.-A."/>
        </authorList>
    </citation>
    <scope>NUCLEOTIDE SEQUENCE [LARGE SCALE GENOMIC DNA]</scope>
    <source>
        <strain evidence="2 3">PAMC 26577</strain>
    </source>
</reference>
<evidence type="ECO:0000256" key="1">
    <source>
        <dbReference type="SAM" id="MobiDB-lite"/>
    </source>
</evidence>
<protein>
    <submittedName>
        <fullName evidence="2">5-Enolpyruvylshikimate-3-phosphate synthase</fullName>
    </submittedName>
</protein>
<dbReference type="Proteomes" id="UP000195221">
    <property type="component" value="Unassembled WGS sequence"/>
</dbReference>
<sequence>MLIPRCWRVFARPSRRRTPLRSKPRLNARAPRAANGNKAVDSRPPMIPHNS</sequence>
<feature type="region of interest" description="Disordered" evidence="1">
    <location>
        <begin position="15"/>
        <end position="51"/>
    </location>
</feature>
<organism evidence="2 3">
    <name type="scientific">Caballeronia sordidicola</name>
    <name type="common">Burkholderia sordidicola</name>
    <dbReference type="NCBI Taxonomy" id="196367"/>
    <lineage>
        <taxon>Bacteria</taxon>
        <taxon>Pseudomonadati</taxon>
        <taxon>Pseudomonadota</taxon>
        <taxon>Betaproteobacteria</taxon>
        <taxon>Burkholderiales</taxon>
        <taxon>Burkholderiaceae</taxon>
        <taxon>Caballeronia</taxon>
    </lineage>
</organism>
<feature type="compositionally biased region" description="Basic residues" evidence="1">
    <location>
        <begin position="15"/>
        <end position="26"/>
    </location>
</feature>
<evidence type="ECO:0000313" key="3">
    <source>
        <dbReference type="Proteomes" id="UP000195221"/>
    </source>
</evidence>
<proteinExistence type="predicted"/>
<accession>A0A242M933</accession>